<evidence type="ECO:0000256" key="3">
    <source>
        <dbReference type="ARBA" id="ARBA00023163"/>
    </source>
</evidence>
<dbReference type="PROSITE" id="PS50977">
    <property type="entry name" value="HTH_TETR_2"/>
    <property type="match status" value="1"/>
</dbReference>
<organism evidence="6 7">
    <name type="scientific">Nocardioides dubius</name>
    <dbReference type="NCBI Taxonomy" id="317019"/>
    <lineage>
        <taxon>Bacteria</taxon>
        <taxon>Bacillati</taxon>
        <taxon>Actinomycetota</taxon>
        <taxon>Actinomycetes</taxon>
        <taxon>Propionibacteriales</taxon>
        <taxon>Nocardioidaceae</taxon>
        <taxon>Nocardioides</taxon>
    </lineage>
</organism>
<dbReference type="InterPro" id="IPR001647">
    <property type="entry name" value="HTH_TetR"/>
</dbReference>
<dbReference type="InterPro" id="IPR009057">
    <property type="entry name" value="Homeodomain-like_sf"/>
</dbReference>
<sequence length="207" mass="21877">MYSASVRTPQQSRSSTSADRMLEATLRLLTEGGLGAVTVAAVAASAETSNGSLYHRFGDRHGLLLAAQTRAFELIATETTTAFGRADDALAAGADHLDVATALTGAAFEIFTRHRGATRAFLIESHADADHGAVSERFLHGLATTVTDWMIAHFGATRAGAESAWRILFALGVSRALLDDDQISAHRLTADELARTTGRAILGALQE</sequence>
<keyword evidence="1" id="KW-0805">Transcription regulation</keyword>
<dbReference type="PANTHER" id="PTHR30055">
    <property type="entry name" value="HTH-TYPE TRANSCRIPTIONAL REGULATOR RUTR"/>
    <property type="match status" value="1"/>
</dbReference>
<dbReference type="PRINTS" id="PR00455">
    <property type="entry name" value="HTHTETR"/>
</dbReference>
<comment type="caution">
    <text evidence="6">The sequence shown here is derived from an EMBL/GenBank/DDBJ whole genome shotgun (WGS) entry which is preliminary data.</text>
</comment>
<protein>
    <recommendedName>
        <fullName evidence="5">HTH tetR-type domain-containing protein</fullName>
    </recommendedName>
</protein>
<reference evidence="6 7" key="1">
    <citation type="journal article" date="2019" name="Int. J. Syst. Evol. Microbiol.">
        <title>The Global Catalogue of Microorganisms (GCM) 10K type strain sequencing project: providing services to taxonomists for standard genome sequencing and annotation.</title>
        <authorList>
            <consortium name="The Broad Institute Genomics Platform"/>
            <consortium name="The Broad Institute Genome Sequencing Center for Infectious Disease"/>
            <person name="Wu L."/>
            <person name="Ma J."/>
        </authorList>
    </citation>
    <scope>NUCLEOTIDE SEQUENCE [LARGE SCALE GENOMIC DNA]</scope>
    <source>
        <strain evidence="6 7">JCM 13008</strain>
    </source>
</reference>
<dbReference type="PANTHER" id="PTHR30055:SF234">
    <property type="entry name" value="HTH-TYPE TRANSCRIPTIONAL REGULATOR BETI"/>
    <property type="match status" value="1"/>
</dbReference>
<accession>A0ABN1TXU6</accession>
<dbReference type="InterPro" id="IPR050109">
    <property type="entry name" value="HTH-type_TetR-like_transc_reg"/>
</dbReference>
<dbReference type="Gene3D" id="1.10.357.10">
    <property type="entry name" value="Tetracycline Repressor, domain 2"/>
    <property type="match status" value="1"/>
</dbReference>
<evidence type="ECO:0000256" key="4">
    <source>
        <dbReference type="PROSITE-ProRule" id="PRU00335"/>
    </source>
</evidence>
<keyword evidence="3" id="KW-0804">Transcription</keyword>
<keyword evidence="7" id="KW-1185">Reference proteome</keyword>
<proteinExistence type="predicted"/>
<evidence type="ECO:0000256" key="2">
    <source>
        <dbReference type="ARBA" id="ARBA00023125"/>
    </source>
</evidence>
<feature type="DNA-binding region" description="H-T-H motif" evidence="4">
    <location>
        <begin position="38"/>
        <end position="57"/>
    </location>
</feature>
<name>A0ABN1TXU6_9ACTN</name>
<dbReference type="EMBL" id="BAAALG010000011">
    <property type="protein sequence ID" value="GAA1108017.1"/>
    <property type="molecule type" value="Genomic_DNA"/>
</dbReference>
<gene>
    <name evidence="6" type="ORF">GCM10009668_30150</name>
</gene>
<evidence type="ECO:0000313" key="6">
    <source>
        <dbReference type="EMBL" id="GAA1108017.1"/>
    </source>
</evidence>
<evidence type="ECO:0000256" key="1">
    <source>
        <dbReference type="ARBA" id="ARBA00023015"/>
    </source>
</evidence>
<dbReference type="SUPFAM" id="SSF46689">
    <property type="entry name" value="Homeodomain-like"/>
    <property type="match status" value="1"/>
</dbReference>
<evidence type="ECO:0000259" key="5">
    <source>
        <dbReference type="PROSITE" id="PS50977"/>
    </source>
</evidence>
<evidence type="ECO:0000313" key="7">
    <source>
        <dbReference type="Proteomes" id="UP001501581"/>
    </source>
</evidence>
<dbReference type="Pfam" id="PF00440">
    <property type="entry name" value="TetR_N"/>
    <property type="match status" value="1"/>
</dbReference>
<feature type="domain" description="HTH tetR-type" evidence="5">
    <location>
        <begin position="15"/>
        <end position="75"/>
    </location>
</feature>
<dbReference type="Proteomes" id="UP001501581">
    <property type="component" value="Unassembled WGS sequence"/>
</dbReference>
<keyword evidence="2 4" id="KW-0238">DNA-binding</keyword>